<dbReference type="Gene3D" id="3.40.50.720">
    <property type="entry name" value="NAD(P)-binding Rossmann-like Domain"/>
    <property type="match status" value="1"/>
</dbReference>
<name>A0A8J6EG43_ELECQ</name>
<dbReference type="Proteomes" id="UP000770717">
    <property type="component" value="Unassembled WGS sequence"/>
</dbReference>
<dbReference type="Gene3D" id="3.90.25.10">
    <property type="entry name" value="UDP-galactose 4-epimerase, domain 1"/>
    <property type="match status" value="1"/>
</dbReference>
<dbReference type="InterPro" id="IPR036291">
    <property type="entry name" value="NAD(P)-bd_dom_sf"/>
</dbReference>
<dbReference type="OrthoDB" id="202470at2759"/>
<dbReference type="GO" id="GO:0050577">
    <property type="term" value="F:GDP-L-fucose synthase activity"/>
    <property type="evidence" value="ECO:0007669"/>
    <property type="project" value="TreeGrafter"/>
</dbReference>
<sequence length="93" mass="10737">MEDLARLFIWVLREYDEVDPIILSVGEEDEVSIKEAAESIVSAMDFKGKVLFDSTKSDGQFKKTASNAKLRKYLPDFKFTPFHQGKWCTMRGR</sequence>
<evidence type="ECO:0000313" key="1">
    <source>
        <dbReference type="EMBL" id="KAG9468401.1"/>
    </source>
</evidence>
<evidence type="ECO:0000313" key="2">
    <source>
        <dbReference type="Proteomes" id="UP000770717"/>
    </source>
</evidence>
<accession>A0A8J6EG43</accession>
<organism evidence="1 2">
    <name type="scientific">Eleutherodactylus coqui</name>
    <name type="common">Puerto Rican coqui</name>
    <dbReference type="NCBI Taxonomy" id="57060"/>
    <lineage>
        <taxon>Eukaryota</taxon>
        <taxon>Metazoa</taxon>
        <taxon>Chordata</taxon>
        <taxon>Craniata</taxon>
        <taxon>Vertebrata</taxon>
        <taxon>Euteleostomi</taxon>
        <taxon>Amphibia</taxon>
        <taxon>Batrachia</taxon>
        <taxon>Anura</taxon>
        <taxon>Neobatrachia</taxon>
        <taxon>Hyloidea</taxon>
        <taxon>Eleutherodactylidae</taxon>
        <taxon>Eleutherodactylinae</taxon>
        <taxon>Eleutherodactylus</taxon>
        <taxon>Eleutherodactylus</taxon>
    </lineage>
</organism>
<dbReference type="EMBL" id="WNTK01000894">
    <property type="protein sequence ID" value="KAG9468401.1"/>
    <property type="molecule type" value="Genomic_DNA"/>
</dbReference>
<gene>
    <name evidence="1" type="ORF">GDO78_022807</name>
</gene>
<comment type="caution">
    <text evidence="1">The sequence shown here is derived from an EMBL/GenBank/DDBJ whole genome shotgun (WGS) entry which is preliminary data.</text>
</comment>
<keyword evidence="2" id="KW-1185">Reference proteome</keyword>
<dbReference type="SUPFAM" id="SSF51735">
    <property type="entry name" value="NAD(P)-binding Rossmann-fold domains"/>
    <property type="match status" value="1"/>
</dbReference>
<protein>
    <submittedName>
        <fullName evidence="1">Uncharacterized protein</fullName>
    </submittedName>
</protein>
<dbReference type="AlphaFoldDB" id="A0A8J6EG43"/>
<dbReference type="PANTHER" id="PTHR43238">
    <property type="entry name" value="GDP-L-FUCOSE SYNTHASE"/>
    <property type="match status" value="1"/>
</dbReference>
<reference evidence="1" key="1">
    <citation type="thesis" date="2020" institute="ProQuest LLC" country="789 East Eisenhower Parkway, Ann Arbor, MI, USA">
        <title>Comparative Genomics and Chromosome Evolution.</title>
        <authorList>
            <person name="Mudd A.B."/>
        </authorList>
    </citation>
    <scope>NUCLEOTIDE SEQUENCE</scope>
    <source>
        <strain evidence="1">HN-11 Male</strain>
        <tissue evidence="1">Kidney and liver</tissue>
    </source>
</reference>
<proteinExistence type="predicted"/>
<dbReference type="PANTHER" id="PTHR43238:SF1">
    <property type="entry name" value="GDP-L-FUCOSE SYNTHASE"/>
    <property type="match status" value="1"/>
</dbReference>